<evidence type="ECO:0008006" key="3">
    <source>
        <dbReference type="Google" id="ProtNLM"/>
    </source>
</evidence>
<gene>
    <name evidence="1" type="ORF">SAMN04488029_0761</name>
</gene>
<dbReference type="Pfam" id="PF14060">
    <property type="entry name" value="DUF4252"/>
    <property type="match status" value="1"/>
</dbReference>
<keyword evidence="2" id="KW-1185">Reference proteome</keyword>
<dbReference type="Proteomes" id="UP000192472">
    <property type="component" value="Unassembled WGS sequence"/>
</dbReference>
<dbReference type="InterPro" id="IPR025348">
    <property type="entry name" value="DUF4252"/>
</dbReference>
<evidence type="ECO:0000313" key="1">
    <source>
        <dbReference type="EMBL" id="SMD32416.1"/>
    </source>
</evidence>
<dbReference type="STRING" id="692418.SAMN04488029_0761"/>
<organism evidence="1 2">
    <name type="scientific">Reichenbachiella faecimaris</name>
    <dbReference type="NCBI Taxonomy" id="692418"/>
    <lineage>
        <taxon>Bacteria</taxon>
        <taxon>Pseudomonadati</taxon>
        <taxon>Bacteroidota</taxon>
        <taxon>Cytophagia</taxon>
        <taxon>Cytophagales</taxon>
        <taxon>Reichenbachiellaceae</taxon>
        <taxon>Reichenbachiella</taxon>
    </lineage>
</organism>
<dbReference type="AlphaFoldDB" id="A0A1W2G807"/>
<proteinExistence type="predicted"/>
<protein>
    <recommendedName>
        <fullName evidence="3">DUF4252 domain-containing protein</fullName>
    </recommendedName>
</protein>
<dbReference type="EMBL" id="FWYF01000001">
    <property type="protein sequence ID" value="SMD32416.1"/>
    <property type="molecule type" value="Genomic_DNA"/>
</dbReference>
<sequence>MIWSVSTMAQDNAISKYFAKHVSDTAFTKVTVTSKMFSLFTEIEGEDEAEKEVLEALSKLKGIKVLINEEPKDPATLYSNAVTTISKDKGYEELMSVEDGDENVKFMIRDKGSIINELLMIVGGKEEFLIMSLFGEIDLKQIAKLSRIMKMKGMDHLKVLDGGDDE</sequence>
<reference evidence="1 2" key="1">
    <citation type="submission" date="2017-04" db="EMBL/GenBank/DDBJ databases">
        <authorList>
            <person name="Afonso C.L."/>
            <person name="Miller P.J."/>
            <person name="Scott M.A."/>
            <person name="Spackman E."/>
            <person name="Goraichik I."/>
            <person name="Dimitrov K.M."/>
            <person name="Suarez D.L."/>
            <person name="Swayne D.E."/>
        </authorList>
    </citation>
    <scope>NUCLEOTIDE SEQUENCE [LARGE SCALE GENOMIC DNA]</scope>
    <source>
        <strain evidence="1 2">DSM 26133</strain>
    </source>
</reference>
<evidence type="ECO:0000313" key="2">
    <source>
        <dbReference type="Proteomes" id="UP000192472"/>
    </source>
</evidence>
<name>A0A1W2G807_REIFA</name>
<accession>A0A1W2G807</accession>